<organism evidence="2 4">
    <name type="scientific">Paraburkholderia fungorum</name>
    <dbReference type="NCBI Taxonomy" id="134537"/>
    <lineage>
        <taxon>Bacteria</taxon>
        <taxon>Pseudomonadati</taxon>
        <taxon>Pseudomonadota</taxon>
        <taxon>Betaproteobacteria</taxon>
        <taxon>Burkholderiales</taxon>
        <taxon>Burkholderiaceae</taxon>
        <taxon>Paraburkholderia</taxon>
    </lineage>
</organism>
<proteinExistence type="predicted"/>
<dbReference type="Proteomes" id="UP000518681">
    <property type="component" value="Unassembled WGS sequence"/>
</dbReference>
<dbReference type="EMBL" id="JACIIK010000011">
    <property type="protein sequence ID" value="MBB6205232.1"/>
    <property type="molecule type" value="Genomic_DNA"/>
</dbReference>
<name>A0AAW3V2S6_9BURK</name>
<reference evidence="2 4" key="2">
    <citation type="submission" date="2020-08" db="EMBL/GenBank/DDBJ databases">
        <title>Genomic Encyclopedia of Type Strains, Phase IV (KMG-V): Genome sequencing to study the core and pangenomes of soil and plant-associated prokaryotes.</title>
        <authorList>
            <person name="Whitman W."/>
        </authorList>
    </citation>
    <scope>NUCLEOTIDE SEQUENCE [LARGE SCALE GENOMIC DNA]</scope>
    <source>
        <strain evidence="2 4">SEMIA 4013</strain>
    </source>
</reference>
<dbReference type="Proteomes" id="UP000032614">
    <property type="component" value="Plasmid pBIL"/>
</dbReference>
<sequence>MAAEELVARTYGETWSATPAGRRAREARWQERGRRHPALSAPAADLEDLALAVIASGGEEHDALAGRGLKESTLGVYLFRFGEARCASVVGTLILRELVRRAHQDMFDLVPTLILTADGRRHYAQQVVGRLGLRPPATILAQVEAERLPFDDLGLEVTLADNLRFRWEEAERCVGARAWLAASALYGSILEVILLGWLQRDPARATQANSTPRDRAGQVKPLDRWTLAELITVATELDFIDASHARHAQALRESRNLIHPHKQIRERSTPDGRLALISQNVVGAVLEALARATGKGAVA</sequence>
<accession>A0AAW3V2S6</accession>
<dbReference type="GeneID" id="66520851"/>
<keyword evidence="1" id="KW-0614">Plasmid</keyword>
<evidence type="ECO:0000313" key="3">
    <source>
        <dbReference type="Proteomes" id="UP000032614"/>
    </source>
</evidence>
<geneLocation type="plasmid" evidence="1 3">
    <name>pBIL</name>
</geneLocation>
<evidence type="ECO:0000313" key="4">
    <source>
        <dbReference type="Proteomes" id="UP000518681"/>
    </source>
</evidence>
<reference evidence="1 3" key="1">
    <citation type="journal article" date="2015" name="Genome Announc.">
        <title>Complete genome sequences for 59 burkholderia isolates, both pathogenic and near neighbor.</title>
        <authorList>
            <person name="Johnson S.L."/>
            <person name="Bishop-Lilly K.A."/>
            <person name="Ladner J.T."/>
            <person name="Daligault H.E."/>
            <person name="Davenport K.W."/>
            <person name="Jaissle J."/>
            <person name="Frey K.G."/>
            <person name="Koroleva G.I."/>
            <person name="Bruce D.C."/>
            <person name="Coyne S.R."/>
            <person name="Broomall S.M."/>
            <person name="Li P.E."/>
            <person name="Teshima H."/>
            <person name="Gibbons H.S."/>
            <person name="Palacios G.F."/>
            <person name="Rosenzweig C.N."/>
            <person name="Redden C.L."/>
            <person name="Xu Y."/>
            <person name="Minogue T.D."/>
            <person name="Chain P.S."/>
        </authorList>
    </citation>
    <scope>NUCLEOTIDE SEQUENCE [LARGE SCALE GENOMIC DNA]</scope>
    <source>
        <strain evidence="1 3">ATCC BAA-463</strain>
        <plasmid evidence="1 3">pBIL</plasmid>
    </source>
</reference>
<evidence type="ECO:0000313" key="1">
    <source>
        <dbReference type="EMBL" id="AJZ56241.1"/>
    </source>
</evidence>
<evidence type="ECO:0000313" key="2">
    <source>
        <dbReference type="EMBL" id="MBB6205232.1"/>
    </source>
</evidence>
<gene>
    <name evidence="2" type="ORF">GGD69_006126</name>
    <name evidence="1" type="ORF">OI25_7989</name>
</gene>
<dbReference type="RefSeq" id="WP_052660831.1">
    <property type="nucleotide sequence ID" value="NZ_CADFGE010000021.1"/>
</dbReference>
<dbReference type="EMBL" id="CP010024">
    <property type="protein sequence ID" value="AJZ56241.1"/>
    <property type="molecule type" value="Genomic_DNA"/>
</dbReference>
<dbReference type="AlphaFoldDB" id="A0AAW3V2S6"/>
<protein>
    <submittedName>
        <fullName evidence="2">Uncharacterized protein</fullName>
    </submittedName>
</protein>
<dbReference type="KEGG" id="bfn:OI25_7989"/>